<dbReference type="GO" id="GO:0016020">
    <property type="term" value="C:membrane"/>
    <property type="evidence" value="ECO:0007669"/>
    <property type="project" value="GOC"/>
</dbReference>
<dbReference type="STRING" id="551990.SAMN05192550_0758"/>
<organism evidence="9 11">
    <name type="scientific">Flavobacterium glycines</name>
    <dbReference type="NCBI Taxonomy" id="551990"/>
    <lineage>
        <taxon>Bacteria</taxon>
        <taxon>Pseudomonadati</taxon>
        <taxon>Bacteroidota</taxon>
        <taxon>Flavobacteriia</taxon>
        <taxon>Flavobacteriales</taxon>
        <taxon>Flavobacteriaceae</taxon>
        <taxon>Flavobacterium</taxon>
    </lineage>
</organism>
<proteinExistence type="predicted"/>
<evidence type="ECO:0000256" key="5">
    <source>
        <dbReference type="ARBA" id="ARBA00023098"/>
    </source>
</evidence>
<evidence type="ECO:0000259" key="8">
    <source>
        <dbReference type="Pfam" id="PF04116"/>
    </source>
</evidence>
<gene>
    <name evidence="9" type="ORF">FBGL_04145</name>
    <name evidence="10" type="ORF">SAMN05192550_0758</name>
</gene>
<accession>A0A1B9DTP8</accession>
<evidence type="ECO:0000256" key="2">
    <source>
        <dbReference type="ARBA" id="ARBA00022692"/>
    </source>
</evidence>
<dbReference type="GO" id="GO:0008610">
    <property type="term" value="P:lipid biosynthetic process"/>
    <property type="evidence" value="ECO:0007669"/>
    <property type="project" value="InterPro"/>
</dbReference>
<reference evidence="11" key="1">
    <citation type="submission" date="2016-03" db="EMBL/GenBank/DDBJ databases">
        <title>Draft genome sequence of Paenibacillus glacialis DSM 22343.</title>
        <authorList>
            <person name="Shin S.-K."/>
            <person name="Yi H."/>
        </authorList>
    </citation>
    <scope>NUCLEOTIDE SEQUENCE [LARGE SCALE GENOMIC DNA]</scope>
    <source>
        <strain evidence="11">NBRC 105008</strain>
    </source>
</reference>
<reference evidence="9" key="2">
    <citation type="submission" date="2016-03" db="EMBL/GenBank/DDBJ databases">
        <authorList>
            <person name="Ploux O."/>
        </authorList>
    </citation>
    <scope>NUCLEOTIDE SEQUENCE</scope>
    <source>
        <strain evidence="9">NBRC 105008</strain>
    </source>
</reference>
<dbReference type="AlphaFoldDB" id="A0A1B9DTP8"/>
<reference evidence="10 12" key="3">
    <citation type="submission" date="2016-10" db="EMBL/GenBank/DDBJ databases">
        <authorList>
            <person name="Varghese N."/>
            <person name="Submissions S."/>
        </authorList>
    </citation>
    <scope>NUCLEOTIDE SEQUENCE [LARGE SCALE GENOMIC DNA]</scope>
    <source>
        <strain evidence="10 12">Gm-149</strain>
    </source>
</reference>
<dbReference type="RefSeq" id="WP_066325570.1">
    <property type="nucleotide sequence ID" value="NZ_BJVF01000001.1"/>
</dbReference>
<keyword evidence="5" id="KW-0443">Lipid metabolism</keyword>
<dbReference type="Proteomes" id="UP000093226">
    <property type="component" value="Unassembled WGS sequence"/>
</dbReference>
<evidence type="ECO:0000256" key="6">
    <source>
        <dbReference type="ARBA" id="ARBA00023136"/>
    </source>
</evidence>
<dbReference type="OrthoDB" id="9770329at2"/>
<evidence type="ECO:0000313" key="10">
    <source>
        <dbReference type="EMBL" id="SDI76697.1"/>
    </source>
</evidence>
<comment type="caution">
    <text evidence="9">The sequence shown here is derived from an EMBL/GenBank/DDBJ whole genome shotgun (WGS) entry which is preliminary data.</text>
</comment>
<dbReference type="Proteomes" id="UP000182367">
    <property type="component" value="Unassembled WGS sequence"/>
</dbReference>
<dbReference type="EMBL" id="LVEO01000007">
    <property type="protein sequence ID" value="OCB73070.1"/>
    <property type="molecule type" value="Genomic_DNA"/>
</dbReference>
<dbReference type="EMBL" id="FNEO01000001">
    <property type="protein sequence ID" value="SDI76697.1"/>
    <property type="molecule type" value="Genomic_DNA"/>
</dbReference>
<evidence type="ECO:0000313" key="9">
    <source>
        <dbReference type="EMBL" id="OCB73070.1"/>
    </source>
</evidence>
<evidence type="ECO:0000256" key="1">
    <source>
        <dbReference type="ARBA" id="ARBA00004127"/>
    </source>
</evidence>
<dbReference type="InterPro" id="IPR006694">
    <property type="entry name" value="Fatty_acid_hydroxylase"/>
</dbReference>
<dbReference type="InterPro" id="IPR051689">
    <property type="entry name" value="Sterol_desaturase/TMEM195"/>
</dbReference>
<evidence type="ECO:0000256" key="7">
    <source>
        <dbReference type="SAM" id="Phobius"/>
    </source>
</evidence>
<protein>
    <submittedName>
        <fullName evidence="10">Sterol desaturase/sphingolipid hydroxylase, fatty acid hydroxylase superfamily</fullName>
    </submittedName>
</protein>
<comment type="subcellular location">
    <subcellularLocation>
        <location evidence="1">Endomembrane system</location>
        <topology evidence="1">Multi-pass membrane protein</topology>
    </subcellularLocation>
</comment>
<keyword evidence="2 7" id="KW-0812">Transmembrane</keyword>
<feature type="transmembrane region" description="Helical" evidence="7">
    <location>
        <begin position="80"/>
        <end position="97"/>
    </location>
</feature>
<keyword evidence="3 7" id="KW-1133">Transmembrane helix</keyword>
<dbReference type="PANTHER" id="PTHR21624">
    <property type="entry name" value="STEROL DESATURASE-RELATED PROTEIN"/>
    <property type="match status" value="1"/>
</dbReference>
<dbReference type="GO" id="GO:0012505">
    <property type="term" value="C:endomembrane system"/>
    <property type="evidence" value="ECO:0007669"/>
    <property type="project" value="UniProtKB-SubCell"/>
</dbReference>
<keyword evidence="12" id="KW-1185">Reference proteome</keyword>
<feature type="domain" description="Fatty acid hydroxylase" evidence="8">
    <location>
        <begin position="84"/>
        <end position="216"/>
    </location>
</feature>
<dbReference type="Pfam" id="PF04116">
    <property type="entry name" value="FA_hydroxylase"/>
    <property type="match status" value="1"/>
</dbReference>
<evidence type="ECO:0000313" key="12">
    <source>
        <dbReference type="Proteomes" id="UP000182367"/>
    </source>
</evidence>
<evidence type="ECO:0000256" key="4">
    <source>
        <dbReference type="ARBA" id="ARBA00023002"/>
    </source>
</evidence>
<dbReference type="GO" id="GO:0050479">
    <property type="term" value="F:glyceryl-ether monooxygenase activity"/>
    <property type="evidence" value="ECO:0007669"/>
    <property type="project" value="TreeGrafter"/>
</dbReference>
<dbReference type="GO" id="GO:0006643">
    <property type="term" value="P:membrane lipid metabolic process"/>
    <property type="evidence" value="ECO:0007669"/>
    <property type="project" value="TreeGrafter"/>
</dbReference>
<dbReference type="GO" id="GO:0005506">
    <property type="term" value="F:iron ion binding"/>
    <property type="evidence" value="ECO:0007669"/>
    <property type="project" value="InterPro"/>
</dbReference>
<dbReference type="PANTHER" id="PTHR21624:SF1">
    <property type="entry name" value="ALKYLGLYCEROL MONOOXYGENASE"/>
    <property type="match status" value="1"/>
</dbReference>
<keyword evidence="6 7" id="KW-0472">Membrane</keyword>
<name>A0A1B9DTP8_9FLAO</name>
<evidence type="ECO:0000313" key="11">
    <source>
        <dbReference type="Proteomes" id="UP000093226"/>
    </source>
</evidence>
<sequence>MTNSLHFSFYIFLGIYFSAVTLEILYDRRNKLKLYNIKDCIVNIFLGLLTVLFRILTKGIWIAIWTFLYQYSAIKLPETLTTYLILFFMNEFVYYWFHRLSHEKRFLWAIHVNHHSSEFFNFTTAARTPFFNLILHNVFWIPLLFLGFSPTMIFSVETIGFLFSFIQHTQIIKNFSIFDLILNSPSHHRVHHSSNPEYINKNYGNVLILFDRLFGTFQKELKEIPIKYGLTKNINSYNPLVIIFHEWIEIFKLKNKSVNN</sequence>
<feature type="transmembrane region" description="Helical" evidence="7">
    <location>
        <begin position="46"/>
        <end position="68"/>
    </location>
</feature>
<feature type="transmembrane region" description="Helical" evidence="7">
    <location>
        <begin position="138"/>
        <end position="166"/>
    </location>
</feature>
<feature type="transmembrane region" description="Helical" evidence="7">
    <location>
        <begin position="6"/>
        <end position="26"/>
    </location>
</feature>
<evidence type="ECO:0000256" key="3">
    <source>
        <dbReference type="ARBA" id="ARBA00022989"/>
    </source>
</evidence>
<keyword evidence="4" id="KW-0560">Oxidoreductase</keyword>